<dbReference type="SMART" id="SM00365">
    <property type="entry name" value="LRR_SD22"/>
    <property type="match status" value="5"/>
</dbReference>
<evidence type="ECO:0000256" key="4">
    <source>
        <dbReference type="ARBA" id="ARBA00022729"/>
    </source>
</evidence>
<dbReference type="EMBL" id="NHOQ01001578">
    <property type="protein sequence ID" value="PWA23696.1"/>
    <property type="molecule type" value="Genomic_DNA"/>
</dbReference>
<evidence type="ECO:0000256" key="9">
    <source>
        <dbReference type="ARBA" id="ARBA00023180"/>
    </source>
</evidence>
<dbReference type="InterPro" id="IPR032675">
    <property type="entry name" value="LRR_dom_sf"/>
</dbReference>
<dbReference type="SMART" id="SM00369">
    <property type="entry name" value="LRR_TYP"/>
    <property type="match status" value="10"/>
</dbReference>
<dbReference type="PANTHER" id="PTHR24369">
    <property type="entry name" value="ANTIGEN BSP, PUTATIVE-RELATED"/>
    <property type="match status" value="1"/>
</dbReference>
<evidence type="ECO:0000256" key="13">
    <source>
        <dbReference type="SAM" id="Phobius"/>
    </source>
</evidence>
<feature type="transmembrane region" description="Helical" evidence="13">
    <location>
        <begin position="754"/>
        <end position="775"/>
    </location>
</feature>
<dbReference type="PANTHER" id="PTHR24369:SF209">
    <property type="entry name" value="LEUCINE-RICH REPEAT TRANSMEMBRANE NEURONAL 2"/>
    <property type="match status" value="1"/>
</dbReference>
<reference evidence="14 15" key="1">
    <citation type="journal article" date="2018" name="G3 (Bethesda)">
        <title>A High-Quality Reference Genome for the Invasive Mosquitofish Gambusia affinis Using a Chicago Library.</title>
        <authorList>
            <person name="Hoffberg S.L."/>
            <person name="Troendle N.J."/>
            <person name="Glenn T.C."/>
            <person name="Mahmud O."/>
            <person name="Louha S."/>
            <person name="Chalopin D."/>
            <person name="Bennetzen J.L."/>
            <person name="Mauricio R."/>
        </authorList>
    </citation>
    <scope>NUCLEOTIDE SEQUENCE [LARGE SCALE GENOMIC DNA]</scope>
    <source>
        <strain evidence="14">NE01/NJP1002.9</strain>
        <tissue evidence="14">Muscle</tissue>
    </source>
</reference>
<dbReference type="SUPFAM" id="SSF52058">
    <property type="entry name" value="L domain-like"/>
    <property type="match status" value="1"/>
</dbReference>
<dbReference type="Gene3D" id="3.80.10.10">
    <property type="entry name" value="Ribonuclease Inhibitor"/>
    <property type="match status" value="1"/>
</dbReference>
<evidence type="ECO:0000256" key="5">
    <source>
        <dbReference type="ARBA" id="ARBA00022737"/>
    </source>
</evidence>
<evidence type="ECO:0000256" key="10">
    <source>
        <dbReference type="ARBA" id="ARBA00035006"/>
    </source>
</evidence>
<keyword evidence="7" id="KW-0770">Synapse</keyword>
<evidence type="ECO:0000256" key="3">
    <source>
        <dbReference type="ARBA" id="ARBA00022692"/>
    </source>
</evidence>
<comment type="subcellular location">
    <subcellularLocation>
        <location evidence="10">Postsynaptic cell membrane</location>
        <topology evidence="10">Single-pass type I membrane protein</topology>
    </subcellularLocation>
</comment>
<evidence type="ECO:0008006" key="16">
    <source>
        <dbReference type="Google" id="ProtNLM"/>
    </source>
</evidence>
<dbReference type="InterPro" id="IPR003591">
    <property type="entry name" value="Leu-rich_rpt_typical-subtyp"/>
</dbReference>
<dbReference type="FunFam" id="3.80.10.10:FF:000005">
    <property type="entry name" value="leucine-rich repeat transmembrane neuronal protein 4"/>
    <property type="match status" value="1"/>
</dbReference>
<feature type="region of interest" description="Disordered" evidence="12">
    <location>
        <begin position="210"/>
        <end position="239"/>
    </location>
</feature>
<organism evidence="14 15">
    <name type="scientific">Gambusia affinis</name>
    <name type="common">Western mosquitofish</name>
    <name type="synonym">Heterandria affinis</name>
    <dbReference type="NCBI Taxonomy" id="33528"/>
    <lineage>
        <taxon>Eukaryota</taxon>
        <taxon>Metazoa</taxon>
        <taxon>Chordata</taxon>
        <taxon>Craniata</taxon>
        <taxon>Vertebrata</taxon>
        <taxon>Euteleostomi</taxon>
        <taxon>Actinopterygii</taxon>
        <taxon>Neopterygii</taxon>
        <taxon>Teleostei</taxon>
        <taxon>Neoteleostei</taxon>
        <taxon>Acanthomorphata</taxon>
        <taxon>Ovalentaria</taxon>
        <taxon>Atherinomorphae</taxon>
        <taxon>Cyprinodontiformes</taxon>
        <taxon>Poeciliidae</taxon>
        <taxon>Poeciliinae</taxon>
        <taxon>Gambusia</taxon>
    </lineage>
</organism>
<evidence type="ECO:0000256" key="6">
    <source>
        <dbReference type="ARBA" id="ARBA00022989"/>
    </source>
</evidence>
<comment type="caution">
    <text evidence="14">The sequence shown here is derived from an EMBL/GenBank/DDBJ whole genome shotgun (WGS) entry which is preliminary data.</text>
</comment>
<gene>
    <name evidence="14" type="ORF">CCH79_00005939</name>
</gene>
<keyword evidence="2" id="KW-0433">Leucine-rich repeat</keyword>
<keyword evidence="5" id="KW-0677">Repeat</keyword>
<proteinExistence type="inferred from homology"/>
<dbReference type="STRING" id="33528.ENSGAFP00000009726"/>
<keyword evidence="9" id="KW-0325">Glycoprotein</keyword>
<accession>A0A315VKY9</accession>
<keyword evidence="15" id="KW-1185">Reference proteome</keyword>
<evidence type="ECO:0000256" key="11">
    <source>
        <dbReference type="ARBA" id="ARBA00038250"/>
    </source>
</evidence>
<comment type="similarity">
    <text evidence="11">Belongs to the LRRTM family.</text>
</comment>
<keyword evidence="8 13" id="KW-0472">Membrane</keyword>
<dbReference type="Pfam" id="PF13855">
    <property type="entry name" value="LRR_8"/>
    <property type="match status" value="3"/>
</dbReference>
<dbReference type="PROSITE" id="PS51450">
    <property type="entry name" value="LRR"/>
    <property type="match status" value="4"/>
</dbReference>
<dbReference type="InterPro" id="IPR050541">
    <property type="entry name" value="LRR_TM_domain-containing"/>
</dbReference>
<dbReference type="AlphaFoldDB" id="A0A315VKY9"/>
<evidence type="ECO:0000256" key="7">
    <source>
        <dbReference type="ARBA" id="ARBA00023018"/>
    </source>
</evidence>
<dbReference type="InterPro" id="IPR001611">
    <property type="entry name" value="Leu-rich_rpt"/>
</dbReference>
<name>A0A315VKY9_GAMAF</name>
<evidence type="ECO:0000313" key="15">
    <source>
        <dbReference type="Proteomes" id="UP000250572"/>
    </source>
</evidence>
<dbReference type="GO" id="GO:0045211">
    <property type="term" value="C:postsynaptic membrane"/>
    <property type="evidence" value="ECO:0007669"/>
    <property type="project" value="UniProtKB-SubCell"/>
</dbReference>
<evidence type="ECO:0000256" key="1">
    <source>
        <dbReference type="ARBA" id="ARBA00022475"/>
    </source>
</evidence>
<keyword evidence="4" id="KW-0732">Signal</keyword>
<keyword evidence="6 13" id="KW-1133">Transmembrane helix</keyword>
<dbReference type="Proteomes" id="UP000250572">
    <property type="component" value="Unassembled WGS sequence"/>
</dbReference>
<evidence type="ECO:0000313" key="14">
    <source>
        <dbReference type="EMBL" id="PWA23696.1"/>
    </source>
</evidence>
<keyword evidence="1" id="KW-1003">Cell membrane</keyword>
<keyword evidence="3 13" id="KW-0812">Transmembrane</keyword>
<evidence type="ECO:0000256" key="2">
    <source>
        <dbReference type="ARBA" id="ARBA00022614"/>
    </source>
</evidence>
<sequence>MYAAARRSEESPGVVVDVSEGLRITWGCFEQQLYNVGEAHNDVIAAVIPFGHLSIQLALLLLEASHLLCDLCLLLLRQPSHDGLQKGIGRSIPGCEPALKASTADSTCSVKRGMTEARRGRRKEELTVNGHVFHQNNFNVSEELGSLQNLLCVDSGFIVVHLRGDNMDNPGSPASDSPSCTIQTINILLLKGNDTLIHVLQDLADEGSAHSSAEALPSPSRRQTQDLCLPSTRDSGKNTRNKHLRTWNFTFCFNRNCSISKEADSFCVYSKGLFPFGFFFHPVAPRVFGKGQLNAASDVHKRMGFHSRWPLVGPAPVAVSVISMLLACLLSPASCTTCPQKCRCEDLQFYCDTQELKAPPDGVDKGALGLSLRHNSITELSPDQFYGFSQLTWLHLDHNQITTVQEDAFQGLYKLKDLNLSSNRITKLPNTTFIHLINLQILDLSFNQMTSLEPELFHGLRKLQILHLRSNLLRTTPVRAFWDCRNLEYLGLSSNRLRSLARNGFAGLIKLKELHLEHNQLTKINLAHFPRLVALQFLYLQWNKINNVTCGMEWTWSTLEKLDLTGNEIRVLTPDVFQTLPNLKILLLDNNKLSSLEPQVLDMWQSLSTIGLSSNLWECTKRICSLATWLSAFKGRWEHSIVCHSPEYAQGEEILDAVYGFQLCQNFSAPVIQTISTTTDTTTAAEITSSLFGIMQPSPTQDYAEDFGSFTTLTTTTTTTQTPSTAEATTALLEEAAVTDDFLAMDNTVMTHRVIIGTMALLFSFFFIIFVVYISRKCCPPTLRRIRHCSAIQNRRQMRTQQRQPMADLATQVPYNEYEPSHEEGALVIINGYGQCKCQQLPYKECEV</sequence>
<protein>
    <recommendedName>
        <fullName evidence="16">LRRNT domain-containing protein</fullName>
    </recommendedName>
</protein>
<evidence type="ECO:0000256" key="8">
    <source>
        <dbReference type="ARBA" id="ARBA00023136"/>
    </source>
</evidence>
<evidence type="ECO:0000256" key="12">
    <source>
        <dbReference type="SAM" id="MobiDB-lite"/>
    </source>
</evidence>